<feature type="region of interest" description="Disordered" evidence="7">
    <location>
        <begin position="800"/>
        <end position="971"/>
    </location>
</feature>
<dbReference type="EMBL" id="CACRXK020002354">
    <property type="protein sequence ID" value="CAB3993923.1"/>
    <property type="molecule type" value="Genomic_DNA"/>
</dbReference>
<protein>
    <submittedName>
        <fullName evidence="8">Eukaryotic translation initiation factor 3 subunit A</fullName>
    </submittedName>
</protein>
<dbReference type="InterPro" id="IPR000717">
    <property type="entry name" value="PCI_dom"/>
</dbReference>
<evidence type="ECO:0000256" key="7">
    <source>
        <dbReference type="SAM" id="MobiDB-lite"/>
    </source>
</evidence>
<dbReference type="GO" id="GO:0003743">
    <property type="term" value="F:translation initiation factor activity"/>
    <property type="evidence" value="ECO:0007669"/>
    <property type="project" value="UniProtKB-KW"/>
</dbReference>
<evidence type="ECO:0000313" key="9">
    <source>
        <dbReference type="Proteomes" id="UP001152795"/>
    </source>
</evidence>
<keyword evidence="4" id="KW-0694">RNA-binding</keyword>
<reference evidence="8" key="1">
    <citation type="submission" date="2020-04" db="EMBL/GenBank/DDBJ databases">
        <authorList>
            <person name="Alioto T."/>
            <person name="Alioto T."/>
            <person name="Gomez Garrido J."/>
        </authorList>
    </citation>
    <scope>NUCLEOTIDE SEQUENCE</scope>
    <source>
        <strain evidence="8">A484AB</strain>
    </source>
</reference>
<keyword evidence="9" id="KW-1185">Reference proteome</keyword>
<name>A0A7D9DTL0_PARCT</name>
<dbReference type="GO" id="GO:0043614">
    <property type="term" value="C:multi-eIF complex"/>
    <property type="evidence" value="ECO:0007669"/>
    <property type="project" value="TreeGrafter"/>
</dbReference>
<dbReference type="InterPro" id="IPR027512">
    <property type="entry name" value="EIF3A"/>
</dbReference>
<dbReference type="Pfam" id="PF22591">
    <property type="entry name" value="eIF3a_PCI_TPR-like"/>
    <property type="match status" value="1"/>
</dbReference>
<dbReference type="GO" id="GO:0003729">
    <property type="term" value="F:mRNA binding"/>
    <property type="evidence" value="ECO:0007669"/>
    <property type="project" value="TreeGrafter"/>
</dbReference>
<keyword evidence="5" id="KW-0648">Protein biosynthesis</keyword>
<feature type="coiled-coil region" evidence="6">
    <location>
        <begin position="669"/>
        <end position="696"/>
    </location>
</feature>
<comment type="subcellular location">
    <subcellularLocation>
        <location evidence="1">Cytoplasm</location>
    </subcellularLocation>
</comment>
<keyword evidence="3 8" id="KW-0396">Initiation factor</keyword>
<evidence type="ECO:0000256" key="5">
    <source>
        <dbReference type="ARBA" id="ARBA00022917"/>
    </source>
</evidence>
<evidence type="ECO:0000256" key="4">
    <source>
        <dbReference type="ARBA" id="ARBA00022884"/>
    </source>
</evidence>
<feature type="non-terminal residue" evidence="8">
    <location>
        <position position="971"/>
    </location>
</feature>
<organism evidence="8 9">
    <name type="scientific">Paramuricea clavata</name>
    <name type="common">Red gorgonian</name>
    <name type="synonym">Violescent sea-whip</name>
    <dbReference type="NCBI Taxonomy" id="317549"/>
    <lineage>
        <taxon>Eukaryota</taxon>
        <taxon>Metazoa</taxon>
        <taxon>Cnidaria</taxon>
        <taxon>Anthozoa</taxon>
        <taxon>Octocorallia</taxon>
        <taxon>Malacalcyonacea</taxon>
        <taxon>Plexauridae</taxon>
        <taxon>Paramuricea</taxon>
    </lineage>
</organism>
<feature type="compositionally biased region" description="Basic and acidic residues" evidence="7">
    <location>
        <begin position="895"/>
        <end position="971"/>
    </location>
</feature>
<proteinExistence type="inferred from homology"/>
<dbReference type="GO" id="GO:0001732">
    <property type="term" value="P:formation of cytoplasmic translation initiation complex"/>
    <property type="evidence" value="ECO:0007669"/>
    <property type="project" value="TreeGrafter"/>
</dbReference>
<dbReference type="PROSITE" id="PS50250">
    <property type="entry name" value="PCI"/>
    <property type="match status" value="1"/>
</dbReference>
<dbReference type="FunFam" id="4.10.860.10:FF:000001">
    <property type="entry name" value="Eukaryotic translation initiation factor 3 subunit A"/>
    <property type="match status" value="1"/>
</dbReference>
<dbReference type="GO" id="GO:0071540">
    <property type="term" value="C:eukaryotic translation initiation factor 3 complex, eIF3e"/>
    <property type="evidence" value="ECO:0007669"/>
    <property type="project" value="TreeGrafter"/>
</dbReference>
<dbReference type="Gene3D" id="4.10.860.10">
    <property type="entry name" value="UVR domain"/>
    <property type="match status" value="1"/>
</dbReference>
<accession>A0A7D9DTL0</accession>
<dbReference type="HAMAP" id="MF_03000">
    <property type="entry name" value="eIF3a"/>
    <property type="match status" value="1"/>
</dbReference>
<dbReference type="Gene3D" id="1.25.40.860">
    <property type="match status" value="2"/>
</dbReference>
<keyword evidence="6" id="KW-0175">Coiled coil</keyword>
<comment type="caution">
    <text evidence="8">The sequence shown here is derived from an EMBL/GenBank/DDBJ whole genome shotgun (WGS) entry which is preliminary data.</text>
</comment>
<keyword evidence="2" id="KW-0963">Cytoplasm</keyword>
<dbReference type="SMART" id="SM00088">
    <property type="entry name" value="PINT"/>
    <property type="match status" value="1"/>
</dbReference>
<evidence type="ECO:0000256" key="6">
    <source>
        <dbReference type="SAM" id="Coils"/>
    </source>
</evidence>
<evidence type="ECO:0000256" key="1">
    <source>
        <dbReference type="ARBA" id="ARBA00004496"/>
    </source>
</evidence>
<dbReference type="Proteomes" id="UP001152795">
    <property type="component" value="Unassembled WGS sequence"/>
</dbReference>
<evidence type="ECO:0000256" key="3">
    <source>
        <dbReference type="ARBA" id="ARBA00022540"/>
    </source>
</evidence>
<dbReference type="PANTHER" id="PTHR14005:SF0">
    <property type="entry name" value="EUKARYOTIC TRANSLATION INITIATION FACTOR 3 SUBUNIT A"/>
    <property type="match status" value="1"/>
</dbReference>
<feature type="compositionally biased region" description="Basic and acidic residues" evidence="7">
    <location>
        <begin position="800"/>
        <end position="888"/>
    </location>
</feature>
<feature type="region of interest" description="Disordered" evidence="7">
    <location>
        <begin position="579"/>
        <end position="603"/>
    </location>
</feature>
<dbReference type="PANTHER" id="PTHR14005">
    <property type="entry name" value="EUKARYOTIC TRANSLATION INITIATION FACTOR 3, THETA SUBUNIT"/>
    <property type="match status" value="1"/>
</dbReference>
<dbReference type="InterPro" id="IPR054711">
    <property type="entry name" value="eIF3a_PCI_TPR-like"/>
</dbReference>
<dbReference type="GO" id="GO:0071541">
    <property type="term" value="C:eukaryotic translation initiation factor 3 complex, eIF3m"/>
    <property type="evidence" value="ECO:0007669"/>
    <property type="project" value="TreeGrafter"/>
</dbReference>
<sequence length="971" mass="115201">MPAYFQKPENALKRANEFIEVGKKEEALAALRDVIKSKKHRTLQKIHEPILRKYLELCVDLRQSHEAKEGLYQYKLISQQVNVASLEDVVRYFLTLSEKKAETAQEASREKVDVEDLEQIQTPESILLSYVSGEVSQDRVDRLMVTPWVKFLWEAYRNVLELLRNNARVEKLYHEVAQQAFKFCLKYTRRTEFRKLCDNLRNHLTLIIRHQGQTNAVNLSNADSVQMHLETRLAQLDSAIDMELWQEAFKAVEDIYNLMQLAKKTPKPQLLANYYQKTALVFWKSHNYLYHAAALQRLFVLCREQKKTITPEELQKMASRLLVAILSIPLPPPQTESDKYLMFDEVAREKSRRLATLLGLQTVPTRKKLVSDLIKLNVIDFAMPEIKNLYQWLEEDFDPLKLCKDVESVTNILNENEELNTYVKPLQDLAVVKLLNQVSQVYQTISIPKLLELASFTDIFQLEKVIVEAAKRNNLQVLIDHRSNSISFRSDLSVDQKEEVIDGPCFQSLSSEKIRSQLIVMSQALHKAVEILQPPEIVMQRAKTLEGALAAYEQTARREHQEMLKRKQMIEKRKEHLENLSIKKEKEEQAERDKQRNKAMAAERQRLEAEATMREEKRKQRELQEIEKKQAMEKIMALKKTTVGARALKNLTEQEIEEMDADDIMARQVEQLDREKREMQMKLKLQEKRVDHFERAKRLEEIPLLTKEYEEFVVADKEFWDEEQEGTIETAIREREKAMEMKNRLLRILDDRDAFLEKLAESRKKAFEAKNEKFEEELNSVRKERLNNRRLDRIRERKVKYQREKEEARRKAEEERERKEREEKERIAREEKERIEAEEKERKAKLDEMERKKREKEREIEEREKNREEETRKEKEREDKSRSGRDESDGGGSWRGRDGDHAWRRDGDREIDRDRGGWNREQDRAWGRDRGPDRDGGGGRPWGRDDRGAWGRDSERDRFSRDRDMDRDRDG</sequence>
<evidence type="ECO:0000313" key="8">
    <source>
        <dbReference type="EMBL" id="CAB3993923.1"/>
    </source>
</evidence>
<dbReference type="OrthoDB" id="18884at2759"/>
<dbReference type="GO" id="GO:0002188">
    <property type="term" value="P:translation reinitiation"/>
    <property type="evidence" value="ECO:0007669"/>
    <property type="project" value="TreeGrafter"/>
</dbReference>
<gene>
    <name evidence="8" type="ORF">PACLA_8A025410</name>
</gene>
<evidence type="ECO:0000256" key="2">
    <source>
        <dbReference type="ARBA" id="ARBA00022490"/>
    </source>
</evidence>
<dbReference type="AlphaFoldDB" id="A0A7D9DTL0"/>